<accession>A0A368FB93</accession>
<dbReference type="Proteomes" id="UP000252519">
    <property type="component" value="Unassembled WGS sequence"/>
</dbReference>
<reference evidence="1 2" key="1">
    <citation type="submission" date="2014-10" db="EMBL/GenBank/DDBJ databases">
        <title>Draft genome of the hookworm Ancylostoma caninum.</title>
        <authorList>
            <person name="Mitreva M."/>
        </authorList>
    </citation>
    <scope>NUCLEOTIDE SEQUENCE [LARGE SCALE GENOMIC DNA]</scope>
    <source>
        <strain evidence="1 2">Baltimore</strain>
    </source>
</reference>
<gene>
    <name evidence="1" type="ORF">ANCCAN_26083</name>
</gene>
<comment type="caution">
    <text evidence="1">The sequence shown here is derived from an EMBL/GenBank/DDBJ whole genome shotgun (WGS) entry which is preliminary data.</text>
</comment>
<dbReference type="AlphaFoldDB" id="A0A368FB93"/>
<dbReference type="EMBL" id="JOJR01002928">
    <property type="protein sequence ID" value="RCN28180.1"/>
    <property type="molecule type" value="Genomic_DNA"/>
</dbReference>
<sequence length="72" mass="8508">MNSTMVPWSGMRIIDGLSNNYTEYLYEYAPRPTCSRNELNGCNSTYVKMIPHFIYWVDLSQTPYVYMKARQP</sequence>
<keyword evidence="2" id="KW-1185">Reference proteome</keyword>
<name>A0A368FB93_ANCCA</name>
<protein>
    <submittedName>
        <fullName evidence="1">Uncharacterized protein</fullName>
    </submittedName>
</protein>
<evidence type="ECO:0000313" key="1">
    <source>
        <dbReference type="EMBL" id="RCN28180.1"/>
    </source>
</evidence>
<organism evidence="1 2">
    <name type="scientific">Ancylostoma caninum</name>
    <name type="common">Dog hookworm</name>
    <dbReference type="NCBI Taxonomy" id="29170"/>
    <lineage>
        <taxon>Eukaryota</taxon>
        <taxon>Metazoa</taxon>
        <taxon>Ecdysozoa</taxon>
        <taxon>Nematoda</taxon>
        <taxon>Chromadorea</taxon>
        <taxon>Rhabditida</taxon>
        <taxon>Rhabditina</taxon>
        <taxon>Rhabditomorpha</taxon>
        <taxon>Strongyloidea</taxon>
        <taxon>Ancylostomatidae</taxon>
        <taxon>Ancylostomatinae</taxon>
        <taxon>Ancylostoma</taxon>
    </lineage>
</organism>
<dbReference type="OrthoDB" id="5832401at2759"/>
<evidence type="ECO:0000313" key="2">
    <source>
        <dbReference type="Proteomes" id="UP000252519"/>
    </source>
</evidence>
<proteinExistence type="predicted"/>